<protein>
    <submittedName>
        <fullName evidence="1">Uncharacterized protein</fullName>
    </submittedName>
</protein>
<sequence length="48" mass="5714">MWQTVQITCRHCQRGVWVHYRLTPKGRIKKEDHYCPKCGKVVDLTGAW</sequence>
<name>A0A6M3JF23_9ZZZZ</name>
<reference evidence="1" key="1">
    <citation type="submission" date="2020-03" db="EMBL/GenBank/DDBJ databases">
        <title>The deep terrestrial virosphere.</title>
        <authorList>
            <person name="Holmfeldt K."/>
            <person name="Nilsson E."/>
            <person name="Simone D."/>
            <person name="Lopez-Fernandez M."/>
            <person name="Wu X."/>
            <person name="de Brujin I."/>
            <person name="Lundin D."/>
            <person name="Andersson A."/>
            <person name="Bertilsson S."/>
            <person name="Dopson M."/>
        </authorList>
    </citation>
    <scope>NUCLEOTIDE SEQUENCE</scope>
    <source>
        <strain evidence="1">MM415A06462</strain>
    </source>
</reference>
<gene>
    <name evidence="1" type="ORF">MM415A06462_0007</name>
</gene>
<accession>A0A6M3JF23</accession>
<proteinExistence type="predicted"/>
<organism evidence="1">
    <name type="scientific">viral metagenome</name>
    <dbReference type="NCBI Taxonomy" id="1070528"/>
    <lineage>
        <taxon>unclassified sequences</taxon>
        <taxon>metagenomes</taxon>
        <taxon>organismal metagenomes</taxon>
    </lineage>
</organism>
<dbReference type="AlphaFoldDB" id="A0A6M3JF23"/>
<evidence type="ECO:0000313" key="1">
    <source>
        <dbReference type="EMBL" id="QJA68483.1"/>
    </source>
</evidence>
<dbReference type="EMBL" id="MT141621">
    <property type="protein sequence ID" value="QJA68483.1"/>
    <property type="molecule type" value="Genomic_DNA"/>
</dbReference>